<comment type="similarity">
    <text evidence="1">Belongs to the oxygen-dependent FAD-linked oxidoreductase family.</text>
</comment>
<gene>
    <name evidence="7" type="ORF">SUNI508_10662</name>
</gene>
<dbReference type="Gene3D" id="3.30.465.10">
    <property type="match status" value="1"/>
</dbReference>
<keyword evidence="4" id="KW-0560">Oxidoreductase</keyword>
<organism evidence="7 8">
    <name type="scientific">Seiridium unicorne</name>
    <dbReference type="NCBI Taxonomy" id="138068"/>
    <lineage>
        <taxon>Eukaryota</taxon>
        <taxon>Fungi</taxon>
        <taxon>Dikarya</taxon>
        <taxon>Ascomycota</taxon>
        <taxon>Pezizomycotina</taxon>
        <taxon>Sordariomycetes</taxon>
        <taxon>Xylariomycetidae</taxon>
        <taxon>Amphisphaeriales</taxon>
        <taxon>Sporocadaceae</taxon>
        <taxon>Seiridium</taxon>
    </lineage>
</organism>
<evidence type="ECO:0000313" key="8">
    <source>
        <dbReference type="Proteomes" id="UP001408356"/>
    </source>
</evidence>
<dbReference type="InterPro" id="IPR016166">
    <property type="entry name" value="FAD-bd_PCMH"/>
</dbReference>
<evidence type="ECO:0000313" key="7">
    <source>
        <dbReference type="EMBL" id="KAK9415057.1"/>
    </source>
</evidence>
<dbReference type="SUPFAM" id="SSF56176">
    <property type="entry name" value="FAD-binding/transporter-associated domain-like"/>
    <property type="match status" value="1"/>
</dbReference>
<comment type="caution">
    <text evidence="7">The sequence shown here is derived from an EMBL/GenBank/DDBJ whole genome shotgun (WGS) entry which is preliminary data.</text>
</comment>
<dbReference type="GO" id="GO:0004497">
    <property type="term" value="F:monooxygenase activity"/>
    <property type="evidence" value="ECO:0007669"/>
    <property type="project" value="UniProtKB-KW"/>
</dbReference>
<feature type="signal peptide" evidence="5">
    <location>
        <begin position="1"/>
        <end position="17"/>
    </location>
</feature>
<evidence type="ECO:0000256" key="3">
    <source>
        <dbReference type="ARBA" id="ARBA00022827"/>
    </source>
</evidence>
<keyword evidence="3" id="KW-0274">FAD</keyword>
<evidence type="ECO:0000256" key="1">
    <source>
        <dbReference type="ARBA" id="ARBA00005466"/>
    </source>
</evidence>
<dbReference type="EMBL" id="JARVKF010000419">
    <property type="protein sequence ID" value="KAK9415057.1"/>
    <property type="molecule type" value="Genomic_DNA"/>
</dbReference>
<dbReference type="InterPro" id="IPR016169">
    <property type="entry name" value="FAD-bd_PCMH_sub2"/>
</dbReference>
<name>A0ABR2UK92_9PEZI</name>
<dbReference type="Pfam" id="PF01565">
    <property type="entry name" value="FAD_binding_4"/>
    <property type="match status" value="1"/>
</dbReference>
<sequence>MHFYCIVWALCAGNSVAGSLHPTRFPRQTEGAVADFEEFARSYNLSEEQIKTLGAKYEQANTSAEQVEVACQTAQSSLGEAQVDTSPLNQTAVQENWSQTCWAQPACIIEPQDAEAVSTTIGIISFYQVKFAVRSGGHSPNPSWSSVGQDGILVSLDQLKDITLSGDGTYASVGPGAHWGDVYTSLDPYEAVVVGGRDPSPGVGGLILGGGYFHLSNQFGLAADNVKSFQIVLSDGSIVDVSMDSNPDLFWALKGGGPNFGIVTRYDLYTVPVYTIWAEILVFSTDHALELISAYDLWQNEGASDVKSSVAFSISLDAVILGLIYSEPSNDPPAAFDVFYDFVPQQVALPPMNTTFANLNQIIGALYPAKSQRHDYRGFSTLIDTNLTQQVYTSWHEKAVAVHNATGANQTFVFQHVGVELVEEGNRRGGNPLNLPLEDMQWWTATADWEDEADDELVRSVSIETTALWERLATERGVNIAFLFMNDASRDQDPLSTYGSASVARLREISQTYDPTQLFQTLQNGGFLLSKVSQ</sequence>
<evidence type="ECO:0000256" key="5">
    <source>
        <dbReference type="SAM" id="SignalP"/>
    </source>
</evidence>
<evidence type="ECO:0000256" key="2">
    <source>
        <dbReference type="ARBA" id="ARBA00022630"/>
    </source>
</evidence>
<reference evidence="7 8" key="1">
    <citation type="journal article" date="2024" name="J. Plant Pathol.">
        <title>Sequence and assembly of the genome of Seiridium unicorne, isolate CBS 538.82, causal agent of cypress canker disease.</title>
        <authorList>
            <person name="Scali E."/>
            <person name="Rocca G.D."/>
            <person name="Danti R."/>
            <person name="Garbelotto M."/>
            <person name="Barberini S."/>
            <person name="Baroncelli R."/>
            <person name="Emiliani G."/>
        </authorList>
    </citation>
    <scope>NUCLEOTIDE SEQUENCE [LARGE SCALE GENOMIC DNA]</scope>
    <source>
        <strain evidence="7 8">BM-138-508</strain>
    </source>
</reference>
<accession>A0ABR2UK92</accession>
<dbReference type="InterPro" id="IPR036318">
    <property type="entry name" value="FAD-bd_PCMH-like_sf"/>
</dbReference>
<evidence type="ECO:0000256" key="4">
    <source>
        <dbReference type="ARBA" id="ARBA00023002"/>
    </source>
</evidence>
<dbReference type="InterPro" id="IPR006094">
    <property type="entry name" value="Oxid_FAD_bind_N"/>
</dbReference>
<dbReference type="PANTHER" id="PTHR42973">
    <property type="entry name" value="BINDING OXIDOREDUCTASE, PUTATIVE (AFU_ORTHOLOGUE AFUA_1G17690)-RELATED"/>
    <property type="match status" value="1"/>
</dbReference>
<dbReference type="Proteomes" id="UP001408356">
    <property type="component" value="Unassembled WGS sequence"/>
</dbReference>
<evidence type="ECO:0000259" key="6">
    <source>
        <dbReference type="PROSITE" id="PS51387"/>
    </source>
</evidence>
<keyword evidence="2" id="KW-0285">Flavoprotein</keyword>
<dbReference type="InterPro" id="IPR050416">
    <property type="entry name" value="FAD-linked_Oxidoreductase"/>
</dbReference>
<protein>
    <submittedName>
        <fullName evidence="7">FAD-dependent monooxygenase yanF</fullName>
    </submittedName>
</protein>
<dbReference type="PROSITE" id="PS51387">
    <property type="entry name" value="FAD_PCMH"/>
    <property type="match status" value="1"/>
</dbReference>
<keyword evidence="5" id="KW-0732">Signal</keyword>
<proteinExistence type="inferred from homology"/>
<keyword evidence="8" id="KW-1185">Reference proteome</keyword>
<dbReference type="PANTHER" id="PTHR42973:SF54">
    <property type="entry name" value="FAD-BINDING PCMH-TYPE DOMAIN-CONTAINING PROTEIN"/>
    <property type="match status" value="1"/>
</dbReference>
<feature type="domain" description="FAD-binding PCMH-type" evidence="6">
    <location>
        <begin position="101"/>
        <end position="273"/>
    </location>
</feature>
<keyword evidence="7" id="KW-0503">Monooxygenase</keyword>
<feature type="chain" id="PRO_5045130505" evidence="5">
    <location>
        <begin position="18"/>
        <end position="534"/>
    </location>
</feature>